<dbReference type="SUPFAM" id="SSF54928">
    <property type="entry name" value="RNA-binding domain, RBD"/>
    <property type="match status" value="2"/>
</dbReference>
<feature type="compositionally biased region" description="Basic residues" evidence="6">
    <location>
        <begin position="47"/>
        <end position="61"/>
    </location>
</feature>
<dbReference type="Gene3D" id="3.30.70.330">
    <property type="match status" value="2"/>
</dbReference>
<accession>A0ABQ8YTW4</accession>
<dbReference type="GO" id="GO:0003743">
    <property type="term" value="F:translation initiation factor activity"/>
    <property type="evidence" value="ECO:0007669"/>
    <property type="project" value="UniProtKB-KW"/>
</dbReference>
<keyword evidence="8" id="KW-0648">Protein biosynthesis</keyword>
<evidence type="ECO:0000313" key="9">
    <source>
        <dbReference type="Proteomes" id="UP001150062"/>
    </source>
</evidence>
<feature type="compositionally biased region" description="Basic and acidic residues" evidence="6">
    <location>
        <begin position="33"/>
        <end position="46"/>
    </location>
</feature>
<keyword evidence="4" id="KW-0539">Nucleus</keyword>
<feature type="region of interest" description="Disordered" evidence="6">
    <location>
        <begin position="248"/>
        <end position="316"/>
    </location>
</feature>
<evidence type="ECO:0000256" key="4">
    <source>
        <dbReference type="ARBA" id="ARBA00023242"/>
    </source>
</evidence>
<feature type="compositionally biased region" description="Basic residues" evidence="6">
    <location>
        <begin position="305"/>
        <end position="316"/>
    </location>
</feature>
<evidence type="ECO:0000256" key="5">
    <source>
        <dbReference type="PROSITE-ProRule" id="PRU00176"/>
    </source>
</evidence>
<dbReference type="PANTHER" id="PTHR23236">
    <property type="entry name" value="EUKARYOTIC TRANSLATION INITIATION FACTOR 4B/4H"/>
    <property type="match status" value="1"/>
</dbReference>
<comment type="subcellular location">
    <subcellularLocation>
        <location evidence="1">Nucleus</location>
        <location evidence="1">Nucleolus</location>
    </subcellularLocation>
</comment>
<evidence type="ECO:0000256" key="2">
    <source>
        <dbReference type="ARBA" id="ARBA00007077"/>
    </source>
</evidence>
<dbReference type="EMBL" id="JAOAOG010000119">
    <property type="protein sequence ID" value="KAJ6248053.1"/>
    <property type="molecule type" value="Genomic_DNA"/>
</dbReference>
<evidence type="ECO:0000313" key="8">
    <source>
        <dbReference type="EMBL" id="KAJ6248053.1"/>
    </source>
</evidence>
<dbReference type="Proteomes" id="UP001150062">
    <property type="component" value="Unassembled WGS sequence"/>
</dbReference>
<keyword evidence="8" id="KW-0396">Initiation factor</keyword>
<dbReference type="PANTHER" id="PTHR23236:SF25">
    <property type="entry name" value="RNA-BINDING PROTEIN 34"/>
    <property type="match status" value="1"/>
</dbReference>
<name>A0ABQ8YTW4_9EUKA</name>
<feature type="domain" description="RRM" evidence="7">
    <location>
        <begin position="74"/>
        <end position="166"/>
    </location>
</feature>
<evidence type="ECO:0000259" key="7">
    <source>
        <dbReference type="PROSITE" id="PS50102"/>
    </source>
</evidence>
<gene>
    <name evidence="8" type="ORF">M0813_18156</name>
</gene>
<dbReference type="CDD" id="cd12394">
    <property type="entry name" value="RRM1_RBM34"/>
    <property type="match status" value="1"/>
</dbReference>
<reference evidence="8" key="1">
    <citation type="submission" date="2022-08" db="EMBL/GenBank/DDBJ databases">
        <title>Novel sulfate-reducing endosymbionts in the free-living metamonad Anaeramoeba.</title>
        <authorList>
            <person name="Jerlstrom-Hultqvist J."/>
            <person name="Cepicka I."/>
            <person name="Gallot-Lavallee L."/>
            <person name="Salas-Leiva D."/>
            <person name="Curtis B.A."/>
            <person name="Zahonova K."/>
            <person name="Pipaliya S."/>
            <person name="Dacks J."/>
            <person name="Roger A.J."/>
        </authorList>
    </citation>
    <scope>NUCLEOTIDE SEQUENCE</scope>
    <source>
        <strain evidence="8">Schooner1</strain>
    </source>
</reference>
<dbReference type="InterPro" id="IPR035979">
    <property type="entry name" value="RBD_domain_sf"/>
</dbReference>
<keyword evidence="3 5" id="KW-0694">RNA-binding</keyword>
<dbReference type="SMART" id="SM00360">
    <property type="entry name" value="RRM"/>
    <property type="match status" value="2"/>
</dbReference>
<proteinExistence type="inferred from homology"/>
<feature type="compositionally biased region" description="Low complexity" evidence="6">
    <location>
        <begin position="294"/>
        <end position="304"/>
    </location>
</feature>
<organism evidence="8 9">
    <name type="scientific">Anaeramoeba flamelloides</name>
    <dbReference type="NCBI Taxonomy" id="1746091"/>
    <lineage>
        <taxon>Eukaryota</taxon>
        <taxon>Metamonada</taxon>
        <taxon>Anaeramoebidae</taxon>
        <taxon>Anaeramoeba</taxon>
    </lineage>
</organism>
<feature type="region of interest" description="Disordered" evidence="6">
    <location>
        <begin position="1"/>
        <end position="71"/>
    </location>
</feature>
<protein>
    <submittedName>
        <fullName evidence="8">Eukaryotic translation initiation factor 4b/4h</fullName>
    </submittedName>
</protein>
<evidence type="ECO:0000256" key="3">
    <source>
        <dbReference type="ARBA" id="ARBA00022884"/>
    </source>
</evidence>
<dbReference type="CDD" id="cd12395">
    <property type="entry name" value="RRM2_RBM34"/>
    <property type="match status" value="1"/>
</dbReference>
<evidence type="ECO:0000256" key="6">
    <source>
        <dbReference type="SAM" id="MobiDB-lite"/>
    </source>
</evidence>
<dbReference type="InterPro" id="IPR034221">
    <property type="entry name" value="RBM34_RRM2"/>
</dbReference>
<feature type="domain" description="RRM" evidence="7">
    <location>
        <begin position="173"/>
        <end position="250"/>
    </location>
</feature>
<dbReference type="PROSITE" id="PS50102">
    <property type="entry name" value="RRM"/>
    <property type="match status" value="2"/>
</dbReference>
<sequence length="316" mass="37575">MDKLRSAFNKKSTKTEKRKTDYLSLNKQIFGNKDQEKEQEQKEQKGNSKKGSKKKQKKKSNNKNAVSNKDREVRTVFVGNIPIEVKPSQLRQHFTQFGEIESIRFRSFAQKEGKKKARNQKDINKEVLDIQNAYIVFKTQEQARHALEMNSKKLFGKHIRVDNATRNNNDEKFTIFIGNIPFDTKEESVRLFFKECGKIEYVRLIREKFSRKGKGIGYVKFKKKKSVRFATGLNGEFFQGRKIRITKSNHQKSQQALNKKKKKRERQNERNKLKKERKYLDKRNEKRNKRKRSFNGSKKNSNNSFKKKRTNKKKNK</sequence>
<dbReference type="InterPro" id="IPR012677">
    <property type="entry name" value="Nucleotide-bd_a/b_plait_sf"/>
</dbReference>
<dbReference type="InterPro" id="IPR000504">
    <property type="entry name" value="RRM_dom"/>
</dbReference>
<evidence type="ECO:0000256" key="1">
    <source>
        <dbReference type="ARBA" id="ARBA00004604"/>
    </source>
</evidence>
<comment type="caution">
    <text evidence="8">The sequence shown here is derived from an EMBL/GenBank/DDBJ whole genome shotgun (WGS) entry which is preliminary data.</text>
</comment>
<keyword evidence="9" id="KW-1185">Reference proteome</keyword>
<comment type="similarity">
    <text evidence="2">Belongs to the RRM RBM34 family.</text>
</comment>
<dbReference type="Pfam" id="PF00076">
    <property type="entry name" value="RRM_1"/>
    <property type="match status" value="2"/>
</dbReference>